<keyword evidence="2" id="KW-1185">Reference proteome</keyword>
<organism evidence="1 2">
    <name type="scientific">Linum tenue</name>
    <dbReference type="NCBI Taxonomy" id="586396"/>
    <lineage>
        <taxon>Eukaryota</taxon>
        <taxon>Viridiplantae</taxon>
        <taxon>Streptophyta</taxon>
        <taxon>Embryophyta</taxon>
        <taxon>Tracheophyta</taxon>
        <taxon>Spermatophyta</taxon>
        <taxon>Magnoliopsida</taxon>
        <taxon>eudicotyledons</taxon>
        <taxon>Gunneridae</taxon>
        <taxon>Pentapetalae</taxon>
        <taxon>rosids</taxon>
        <taxon>fabids</taxon>
        <taxon>Malpighiales</taxon>
        <taxon>Linaceae</taxon>
        <taxon>Linum</taxon>
    </lineage>
</organism>
<dbReference type="AlphaFoldDB" id="A0AAV0LIF8"/>
<dbReference type="Proteomes" id="UP001154282">
    <property type="component" value="Unassembled WGS sequence"/>
</dbReference>
<name>A0AAV0LIF8_9ROSI</name>
<protein>
    <submittedName>
        <fullName evidence="1">Uncharacterized protein</fullName>
    </submittedName>
</protein>
<evidence type="ECO:0000313" key="2">
    <source>
        <dbReference type="Proteomes" id="UP001154282"/>
    </source>
</evidence>
<sequence length="42" mass="4986">MHQHPRPEPGNLHKCCERHERRRRCIRPIAAAASCSFSSRRF</sequence>
<dbReference type="EMBL" id="CAMGYJ010000006">
    <property type="protein sequence ID" value="CAI0434349.1"/>
    <property type="molecule type" value="Genomic_DNA"/>
</dbReference>
<gene>
    <name evidence="1" type="ORF">LITE_LOCUS24243</name>
</gene>
<proteinExistence type="predicted"/>
<reference evidence="1" key="1">
    <citation type="submission" date="2022-08" db="EMBL/GenBank/DDBJ databases">
        <authorList>
            <person name="Gutierrez-Valencia J."/>
        </authorList>
    </citation>
    <scope>NUCLEOTIDE SEQUENCE</scope>
</reference>
<accession>A0AAV0LIF8</accession>
<comment type="caution">
    <text evidence="1">The sequence shown here is derived from an EMBL/GenBank/DDBJ whole genome shotgun (WGS) entry which is preliminary data.</text>
</comment>
<evidence type="ECO:0000313" key="1">
    <source>
        <dbReference type="EMBL" id="CAI0434349.1"/>
    </source>
</evidence>